<dbReference type="EMBL" id="DMCX01000025">
    <property type="protein sequence ID" value="HAF07506.1"/>
    <property type="molecule type" value="Genomic_DNA"/>
</dbReference>
<gene>
    <name evidence="4" type="ORF">DCG82_03775</name>
</gene>
<dbReference type="Proteomes" id="UP000262454">
    <property type="component" value="Unassembled WGS sequence"/>
</dbReference>
<protein>
    <recommendedName>
        <fullName evidence="6">Tetratricopeptide repeat protein</fullName>
    </recommendedName>
</protein>
<dbReference type="Pfam" id="PF13181">
    <property type="entry name" value="TPR_8"/>
    <property type="match status" value="3"/>
</dbReference>
<dbReference type="InterPro" id="IPR011990">
    <property type="entry name" value="TPR-like_helical_dom_sf"/>
</dbReference>
<keyword evidence="1" id="KW-0677">Repeat</keyword>
<organism evidence="4 5">
    <name type="scientific">candidate division WOR-3 bacterium</name>
    <dbReference type="NCBI Taxonomy" id="2052148"/>
    <lineage>
        <taxon>Bacteria</taxon>
        <taxon>Bacteria division WOR-3</taxon>
    </lineage>
</organism>
<feature type="repeat" description="TPR" evidence="3">
    <location>
        <begin position="163"/>
        <end position="196"/>
    </location>
</feature>
<keyword evidence="2 3" id="KW-0802">TPR repeat</keyword>
<proteinExistence type="predicted"/>
<evidence type="ECO:0000313" key="4">
    <source>
        <dbReference type="EMBL" id="HAF07506.1"/>
    </source>
</evidence>
<dbReference type="PROSITE" id="PS50005">
    <property type="entry name" value="TPR"/>
    <property type="match status" value="2"/>
</dbReference>
<accession>A0A348MKD0</accession>
<sequence>MGKVMKRFYEILLFSLIFFISCSQNDYRKYMEKGEYEKALKIAEEKFKTNPEKKVLADIIYLSDEKLYDTKRAVLHTKRYENIRGDFSGIENIVGTLFYNYSLSFYKKGENDSSEYYLKKAEHFSPENYKICLLFGKLYVKRNDFENAKKFLLKSIELEGNNIESYKFLGNIEFLQGNFEKAKNYYEKGISVDSSDCQLLMNYAELNMKTKNEKNGIEIIKKVISIDSTYFDAYDRLVKYYYKVGLTDSIFKYLNLYENIAKRKTKEK</sequence>
<dbReference type="InterPro" id="IPR019734">
    <property type="entry name" value="TPR_rpt"/>
</dbReference>
<evidence type="ECO:0000256" key="3">
    <source>
        <dbReference type="PROSITE-ProRule" id="PRU00339"/>
    </source>
</evidence>
<dbReference type="InterPro" id="IPR051012">
    <property type="entry name" value="CellSynth/LPSAsmb/PSIAsmb"/>
</dbReference>
<dbReference type="PROSITE" id="PS51257">
    <property type="entry name" value="PROKAR_LIPOPROTEIN"/>
    <property type="match status" value="1"/>
</dbReference>
<evidence type="ECO:0000313" key="5">
    <source>
        <dbReference type="Proteomes" id="UP000262454"/>
    </source>
</evidence>
<evidence type="ECO:0000256" key="1">
    <source>
        <dbReference type="ARBA" id="ARBA00022737"/>
    </source>
</evidence>
<reference evidence="4 5" key="1">
    <citation type="journal article" date="2018" name="Nat. Biotechnol.">
        <title>A standardized bacterial taxonomy based on genome phylogeny substantially revises the tree of life.</title>
        <authorList>
            <person name="Parks D.H."/>
            <person name="Chuvochina M."/>
            <person name="Waite D.W."/>
            <person name="Rinke C."/>
            <person name="Skarshewski A."/>
            <person name="Chaumeil P.A."/>
            <person name="Hugenholtz P."/>
        </authorList>
    </citation>
    <scope>NUCLEOTIDE SEQUENCE [LARGE SCALE GENOMIC DNA]</scope>
    <source>
        <strain evidence="4">UBA7921</strain>
    </source>
</reference>
<evidence type="ECO:0008006" key="6">
    <source>
        <dbReference type="Google" id="ProtNLM"/>
    </source>
</evidence>
<dbReference type="SUPFAM" id="SSF81901">
    <property type="entry name" value="HCP-like"/>
    <property type="match status" value="1"/>
</dbReference>
<comment type="caution">
    <text evidence="4">The sequence shown here is derived from an EMBL/GenBank/DDBJ whole genome shotgun (WGS) entry which is preliminary data.</text>
</comment>
<dbReference type="AlphaFoldDB" id="A0A348MKD0"/>
<dbReference type="PANTHER" id="PTHR45586:SF1">
    <property type="entry name" value="LIPOPOLYSACCHARIDE ASSEMBLY PROTEIN B"/>
    <property type="match status" value="1"/>
</dbReference>
<dbReference type="PANTHER" id="PTHR45586">
    <property type="entry name" value="TPR REPEAT-CONTAINING PROTEIN PA4667"/>
    <property type="match status" value="1"/>
</dbReference>
<name>A0A348MKD0_UNCW3</name>
<dbReference type="SMART" id="SM00028">
    <property type="entry name" value="TPR"/>
    <property type="match status" value="4"/>
</dbReference>
<feature type="repeat" description="TPR" evidence="3">
    <location>
        <begin position="129"/>
        <end position="162"/>
    </location>
</feature>
<dbReference type="Gene3D" id="1.25.40.10">
    <property type="entry name" value="Tetratricopeptide repeat domain"/>
    <property type="match status" value="2"/>
</dbReference>
<evidence type="ECO:0000256" key="2">
    <source>
        <dbReference type="ARBA" id="ARBA00022803"/>
    </source>
</evidence>